<evidence type="ECO:0000313" key="3">
    <source>
        <dbReference type="WBParaSite" id="HPLM_0001254401-mRNA-1"/>
    </source>
</evidence>
<evidence type="ECO:0000313" key="2">
    <source>
        <dbReference type="Proteomes" id="UP000268014"/>
    </source>
</evidence>
<dbReference type="EMBL" id="UZAF01017898">
    <property type="protein sequence ID" value="VDO45980.1"/>
    <property type="molecule type" value="Genomic_DNA"/>
</dbReference>
<reference evidence="1 2" key="2">
    <citation type="submission" date="2018-11" db="EMBL/GenBank/DDBJ databases">
        <authorList>
            <consortium name="Pathogen Informatics"/>
        </authorList>
    </citation>
    <scope>NUCLEOTIDE SEQUENCE [LARGE SCALE GENOMIC DNA]</scope>
    <source>
        <strain evidence="1 2">MHpl1</strain>
    </source>
</reference>
<accession>A0A0N4WMT6</accession>
<gene>
    <name evidence="1" type="ORF">HPLM_LOCUS12540</name>
</gene>
<name>A0A0N4WMT6_HAEPC</name>
<evidence type="ECO:0000313" key="1">
    <source>
        <dbReference type="EMBL" id="VDO45980.1"/>
    </source>
</evidence>
<reference evidence="3" key="1">
    <citation type="submission" date="2017-02" db="UniProtKB">
        <authorList>
            <consortium name="WormBaseParasite"/>
        </authorList>
    </citation>
    <scope>IDENTIFICATION</scope>
</reference>
<protein>
    <submittedName>
        <fullName evidence="1 3">Uncharacterized protein</fullName>
    </submittedName>
</protein>
<dbReference type="AlphaFoldDB" id="A0A0N4WMT6"/>
<dbReference type="WBParaSite" id="HPLM_0001254401-mRNA-1">
    <property type="protein sequence ID" value="HPLM_0001254401-mRNA-1"/>
    <property type="gene ID" value="HPLM_0001254401"/>
</dbReference>
<sequence length="43" mass="5211">MKKKSLNNQRFGCLTTRTRYLVLFLGKKVIKIEFFRKLEVHLL</sequence>
<keyword evidence="2" id="KW-1185">Reference proteome</keyword>
<dbReference type="Proteomes" id="UP000268014">
    <property type="component" value="Unassembled WGS sequence"/>
</dbReference>
<organism evidence="3">
    <name type="scientific">Haemonchus placei</name>
    <name type="common">Barber's pole worm</name>
    <dbReference type="NCBI Taxonomy" id="6290"/>
    <lineage>
        <taxon>Eukaryota</taxon>
        <taxon>Metazoa</taxon>
        <taxon>Ecdysozoa</taxon>
        <taxon>Nematoda</taxon>
        <taxon>Chromadorea</taxon>
        <taxon>Rhabditida</taxon>
        <taxon>Rhabditina</taxon>
        <taxon>Rhabditomorpha</taxon>
        <taxon>Strongyloidea</taxon>
        <taxon>Trichostrongylidae</taxon>
        <taxon>Haemonchus</taxon>
    </lineage>
</organism>
<proteinExistence type="predicted"/>